<reference evidence="2" key="2">
    <citation type="journal article" date="2018" name="Genome Announc.">
        <title>Complete Genome Sequence of Kyrpidia sp. Strain EA-1, a Thermophilic Knallgas Bacterium, Isolated from the Azores.</title>
        <authorList>
            <person name="Reiner J.E."/>
            <person name="Lapp C.J."/>
            <person name="Bunk B."/>
            <person name="Sproer C."/>
            <person name="Overmann J."/>
            <person name="Gescher J."/>
        </authorList>
    </citation>
    <scope>NUCLEOTIDE SEQUENCE</scope>
    <source>
        <strain evidence="2">EA-1</strain>
    </source>
</reference>
<evidence type="ECO:0000313" key="4">
    <source>
        <dbReference type="Proteomes" id="UP000231932"/>
    </source>
</evidence>
<evidence type="ECO:0000313" key="5">
    <source>
        <dbReference type="Proteomes" id="UP000502196"/>
    </source>
</evidence>
<feature type="transmembrane region" description="Helical" evidence="1">
    <location>
        <begin position="6"/>
        <end position="26"/>
    </location>
</feature>
<dbReference type="EMBL" id="LR792683">
    <property type="protein sequence ID" value="CAB3390046.1"/>
    <property type="molecule type" value="Genomic_DNA"/>
</dbReference>
<dbReference type="Proteomes" id="UP000502196">
    <property type="component" value="Chromosome"/>
</dbReference>
<dbReference type="EMBL" id="CP024955">
    <property type="protein sequence ID" value="ATY83740.1"/>
    <property type="molecule type" value="Genomic_DNA"/>
</dbReference>
<reference evidence="4" key="1">
    <citation type="submission" date="2017-11" db="EMBL/GenBank/DDBJ databases">
        <title>Complete Genome Sequence of Kyrpidia sp. Strain EA-1, a thermophilic, hydrogen-oxidizing Bacterium, isolated from the Azores.</title>
        <authorList>
            <person name="Reiner J.E."/>
            <person name="Lapp C.J."/>
            <person name="Bunk B."/>
            <person name="Gescher J."/>
        </authorList>
    </citation>
    <scope>NUCLEOTIDE SEQUENCE [LARGE SCALE GENOMIC DNA]</scope>
    <source>
        <strain evidence="4">EA-1</strain>
    </source>
</reference>
<dbReference type="InterPro" id="IPR008407">
    <property type="entry name" value="Brnchd-chn_aa_trnsp_AzlD"/>
</dbReference>
<feature type="transmembrane region" description="Helical" evidence="1">
    <location>
        <begin position="38"/>
        <end position="57"/>
    </location>
</feature>
<protein>
    <submittedName>
        <fullName evidence="2">AzlD domain-containing protein</fullName>
    </submittedName>
</protein>
<evidence type="ECO:0000313" key="2">
    <source>
        <dbReference type="EMBL" id="ATY83740.1"/>
    </source>
</evidence>
<dbReference type="OrthoDB" id="2376154at2"/>
<dbReference type="Proteomes" id="UP000231932">
    <property type="component" value="Chromosome"/>
</dbReference>
<dbReference type="RefSeq" id="WP_100666583.1">
    <property type="nucleotide sequence ID" value="NZ_CP024955.1"/>
</dbReference>
<dbReference type="KEGG" id="kyr:CVV65_01035"/>
<sequence length="106" mass="11339">MSSLVVETLLIGLGTYLLRALSLALGGRTPWPDGVRRWLSFVTPGVLGALLGPVLFLSGDGKVALDLANPALIAAVPTALFAWWSRRLFPTVVLGVLCYTAAIYWL</sequence>
<proteinExistence type="predicted"/>
<accession>A0A2K8N595</accession>
<keyword evidence="4" id="KW-1185">Reference proteome</keyword>
<feature type="transmembrane region" description="Helical" evidence="1">
    <location>
        <begin position="88"/>
        <end position="105"/>
    </location>
</feature>
<evidence type="ECO:0000313" key="3">
    <source>
        <dbReference type="EMBL" id="CAB3390046.1"/>
    </source>
</evidence>
<reference evidence="3 5" key="3">
    <citation type="submission" date="2020-04" db="EMBL/GenBank/DDBJ databases">
        <authorList>
            <person name="Hogendoorn C."/>
        </authorList>
    </citation>
    <scope>NUCLEOTIDE SEQUENCE [LARGE SCALE GENOMIC DNA]</scope>
    <source>
        <strain evidence="3">COOX1</strain>
    </source>
</reference>
<keyword evidence="1" id="KW-0812">Transmembrane</keyword>
<keyword evidence="1" id="KW-0472">Membrane</keyword>
<name>A0A2K8N595_9BACL</name>
<organism evidence="2 4">
    <name type="scientific">Kyrpidia spormannii</name>
    <dbReference type="NCBI Taxonomy" id="2055160"/>
    <lineage>
        <taxon>Bacteria</taxon>
        <taxon>Bacillati</taxon>
        <taxon>Bacillota</taxon>
        <taxon>Bacilli</taxon>
        <taxon>Bacillales</taxon>
        <taxon>Alicyclobacillaceae</taxon>
        <taxon>Kyrpidia</taxon>
    </lineage>
</organism>
<dbReference type="Pfam" id="PF05437">
    <property type="entry name" value="AzlD"/>
    <property type="match status" value="1"/>
</dbReference>
<gene>
    <name evidence="3" type="ORF">COOX1_0212</name>
    <name evidence="2" type="ORF">CVV65_01035</name>
</gene>
<keyword evidence="1" id="KW-1133">Transmembrane helix</keyword>
<evidence type="ECO:0000256" key="1">
    <source>
        <dbReference type="SAM" id="Phobius"/>
    </source>
</evidence>
<dbReference type="AlphaFoldDB" id="A0A2K8N595"/>